<dbReference type="InterPro" id="IPR036388">
    <property type="entry name" value="WH-like_DNA-bd_sf"/>
</dbReference>
<evidence type="ECO:0000259" key="7">
    <source>
        <dbReference type="Pfam" id="PF04542"/>
    </source>
</evidence>
<dbReference type="NCBIfam" id="TIGR02937">
    <property type="entry name" value="sigma70-ECF"/>
    <property type="match status" value="1"/>
</dbReference>
<dbReference type="Pfam" id="PF04542">
    <property type="entry name" value="Sigma70_r2"/>
    <property type="match status" value="1"/>
</dbReference>
<keyword evidence="5 6" id="KW-0804">Transcription</keyword>
<reference evidence="9 10" key="1">
    <citation type="submission" date="2020-05" db="EMBL/GenBank/DDBJ databases">
        <title>Azospirillum oleiclasticum sp. nov, a nitrogen-fixing and heavy crude oil-emulsifying bacterium isolated from the crude oil of Yumen Oilfield.</title>
        <authorList>
            <person name="Wu D."/>
            <person name="Cai M."/>
            <person name="Zhang X."/>
        </authorList>
    </citation>
    <scope>NUCLEOTIDE SEQUENCE [LARGE SCALE GENOMIC DNA]</scope>
    <source>
        <strain evidence="9 10">ROY-1-1-2</strain>
    </source>
</reference>
<feature type="domain" description="RNA polymerase sigma-70 region 2" evidence="7">
    <location>
        <begin position="28"/>
        <end position="96"/>
    </location>
</feature>
<dbReference type="PANTHER" id="PTHR43133:SF62">
    <property type="entry name" value="RNA POLYMERASE SIGMA FACTOR SIGZ"/>
    <property type="match status" value="1"/>
</dbReference>
<evidence type="ECO:0000256" key="5">
    <source>
        <dbReference type="ARBA" id="ARBA00023163"/>
    </source>
</evidence>
<proteinExistence type="inferred from homology"/>
<evidence type="ECO:0000256" key="6">
    <source>
        <dbReference type="RuleBase" id="RU000716"/>
    </source>
</evidence>
<evidence type="ECO:0000256" key="1">
    <source>
        <dbReference type="ARBA" id="ARBA00010641"/>
    </source>
</evidence>
<dbReference type="InterPro" id="IPR007627">
    <property type="entry name" value="RNA_pol_sigma70_r2"/>
</dbReference>
<comment type="similarity">
    <text evidence="1 6">Belongs to the sigma-70 factor family. ECF subfamily.</text>
</comment>
<evidence type="ECO:0000259" key="8">
    <source>
        <dbReference type="Pfam" id="PF08281"/>
    </source>
</evidence>
<dbReference type="InterPro" id="IPR014284">
    <property type="entry name" value="RNA_pol_sigma-70_dom"/>
</dbReference>
<feature type="domain" description="RNA polymerase sigma factor 70 region 4 type 2" evidence="8">
    <location>
        <begin position="125"/>
        <end position="177"/>
    </location>
</feature>
<dbReference type="SUPFAM" id="SSF88659">
    <property type="entry name" value="Sigma3 and sigma4 domains of RNA polymerase sigma factors"/>
    <property type="match status" value="1"/>
</dbReference>
<dbReference type="SUPFAM" id="SSF88946">
    <property type="entry name" value="Sigma2 domain of RNA polymerase sigma factors"/>
    <property type="match status" value="1"/>
</dbReference>
<dbReference type="RefSeq" id="WP_180285923.1">
    <property type="nucleotide sequence ID" value="NZ_JABFDB010000035.1"/>
</dbReference>
<comment type="caution">
    <text evidence="9">The sequence shown here is derived from an EMBL/GenBank/DDBJ whole genome shotgun (WGS) entry which is preliminary data.</text>
</comment>
<sequence length="186" mass="20985">MTSVADRTNEELVSAIAVDRDRTAFAALFRQYGPKIESYALRNGAGRAAAEELVQDVMLTVWLRADSFNPALASVGTWIFTIARNRRIDRIRKETRPEIDPNDPALLPVADLPPDRVLELSEDRRILSVAMNSLSPEQSEVLRLSYFEGKTQTEIAEERNIPLGTVKTRMRLALGHLKRTLQPRMV</sequence>
<keyword evidence="2 6" id="KW-0805">Transcription regulation</keyword>
<dbReference type="InterPro" id="IPR039425">
    <property type="entry name" value="RNA_pol_sigma-70-like"/>
</dbReference>
<dbReference type="EMBL" id="JABFDB010000035">
    <property type="protein sequence ID" value="NYZ24150.1"/>
    <property type="molecule type" value="Genomic_DNA"/>
</dbReference>
<dbReference type="InterPro" id="IPR000838">
    <property type="entry name" value="RNA_pol_sigma70_ECF_CS"/>
</dbReference>
<evidence type="ECO:0000256" key="3">
    <source>
        <dbReference type="ARBA" id="ARBA00023082"/>
    </source>
</evidence>
<dbReference type="PANTHER" id="PTHR43133">
    <property type="entry name" value="RNA POLYMERASE ECF-TYPE SIGMA FACTO"/>
    <property type="match status" value="1"/>
</dbReference>
<evidence type="ECO:0000313" key="10">
    <source>
        <dbReference type="Proteomes" id="UP000584642"/>
    </source>
</evidence>
<accession>A0ABX2TIH9</accession>
<dbReference type="InterPro" id="IPR013249">
    <property type="entry name" value="RNA_pol_sigma70_r4_t2"/>
</dbReference>
<protein>
    <recommendedName>
        <fullName evidence="6">RNA polymerase sigma factor</fullName>
    </recommendedName>
</protein>
<dbReference type="PROSITE" id="PS01063">
    <property type="entry name" value="SIGMA70_ECF"/>
    <property type="match status" value="1"/>
</dbReference>
<dbReference type="Gene3D" id="1.10.1740.10">
    <property type="match status" value="1"/>
</dbReference>
<evidence type="ECO:0000313" key="9">
    <source>
        <dbReference type="EMBL" id="NYZ24150.1"/>
    </source>
</evidence>
<dbReference type="InterPro" id="IPR013324">
    <property type="entry name" value="RNA_pol_sigma_r3/r4-like"/>
</dbReference>
<keyword evidence="3 6" id="KW-0731">Sigma factor</keyword>
<evidence type="ECO:0000256" key="2">
    <source>
        <dbReference type="ARBA" id="ARBA00023015"/>
    </source>
</evidence>
<dbReference type="CDD" id="cd06171">
    <property type="entry name" value="Sigma70_r4"/>
    <property type="match status" value="1"/>
</dbReference>
<dbReference type="Pfam" id="PF08281">
    <property type="entry name" value="Sigma70_r4_2"/>
    <property type="match status" value="1"/>
</dbReference>
<dbReference type="Gene3D" id="1.10.10.10">
    <property type="entry name" value="Winged helix-like DNA-binding domain superfamily/Winged helix DNA-binding domain"/>
    <property type="match status" value="1"/>
</dbReference>
<name>A0ABX2TIH9_9PROT</name>
<dbReference type="Proteomes" id="UP000584642">
    <property type="component" value="Unassembled WGS sequence"/>
</dbReference>
<keyword evidence="4 6" id="KW-0238">DNA-binding</keyword>
<dbReference type="InterPro" id="IPR013325">
    <property type="entry name" value="RNA_pol_sigma_r2"/>
</dbReference>
<evidence type="ECO:0000256" key="4">
    <source>
        <dbReference type="ARBA" id="ARBA00023125"/>
    </source>
</evidence>
<keyword evidence="10" id="KW-1185">Reference proteome</keyword>
<organism evidence="9 10">
    <name type="scientific">Azospirillum oleiclasticum</name>
    <dbReference type="NCBI Taxonomy" id="2735135"/>
    <lineage>
        <taxon>Bacteria</taxon>
        <taxon>Pseudomonadati</taxon>
        <taxon>Pseudomonadota</taxon>
        <taxon>Alphaproteobacteria</taxon>
        <taxon>Rhodospirillales</taxon>
        <taxon>Azospirillaceae</taxon>
        <taxon>Azospirillum</taxon>
    </lineage>
</organism>
<gene>
    <name evidence="9" type="ORF">HND93_30975</name>
</gene>